<dbReference type="RefSeq" id="WP_198125613.1">
    <property type="nucleotide sequence ID" value="NZ_JAECZC010000029.1"/>
</dbReference>
<dbReference type="GO" id="GO:0003677">
    <property type="term" value="F:DNA binding"/>
    <property type="evidence" value="ECO:0007669"/>
    <property type="project" value="InterPro"/>
</dbReference>
<dbReference type="AlphaFoldDB" id="A0A8J7HUM3"/>
<dbReference type="GO" id="GO:0006310">
    <property type="term" value="P:DNA recombination"/>
    <property type="evidence" value="ECO:0007669"/>
    <property type="project" value="UniProtKB-KW"/>
</dbReference>
<gene>
    <name evidence="2" type="ORF">I8748_16375</name>
</gene>
<dbReference type="Proteomes" id="UP000632766">
    <property type="component" value="Unassembled WGS sequence"/>
</dbReference>
<accession>A0A8J7HUM3</accession>
<comment type="caution">
    <text evidence="2">The sequence shown here is derived from an EMBL/GenBank/DDBJ whole genome shotgun (WGS) entry which is preliminary data.</text>
</comment>
<organism evidence="2 3">
    <name type="scientific">Amazonocrinis nigriterrae CENA67</name>
    <dbReference type="NCBI Taxonomy" id="2794033"/>
    <lineage>
        <taxon>Bacteria</taxon>
        <taxon>Bacillati</taxon>
        <taxon>Cyanobacteriota</taxon>
        <taxon>Cyanophyceae</taxon>
        <taxon>Nostocales</taxon>
        <taxon>Nostocaceae</taxon>
        <taxon>Amazonocrinis</taxon>
        <taxon>Amazonocrinis nigriterrae</taxon>
    </lineage>
</organism>
<reference evidence="2 3" key="1">
    <citation type="journal article" date="2021" name="Int. J. Syst. Evol. Microbiol.">
        <title>Amazonocrinis nigriterrae gen. nov., sp. nov., Atlanticothrix silvestris gen. nov., sp. nov. and Dendronalium phyllosphericum gen. nov., sp. nov., nostocacean cyanobacteria from Brazilian environments.</title>
        <authorList>
            <person name="Alvarenga D.O."/>
            <person name="Andreote A.P.D."/>
            <person name="Branco L.H.Z."/>
            <person name="Delbaje E."/>
            <person name="Cruz R.B."/>
            <person name="Varani A.M."/>
            <person name="Fiore M.F."/>
        </authorList>
    </citation>
    <scope>NUCLEOTIDE SEQUENCE [LARGE SCALE GENOMIC DNA]</scope>
    <source>
        <strain evidence="2 3">CENA67</strain>
    </source>
</reference>
<keyword evidence="3" id="KW-1185">Reference proteome</keyword>
<proteinExistence type="predicted"/>
<sequence length="482" mass="54844">MRENQKQVTSSNVANHLIGYERLLDFFKEAQNQTPKGIGLKKDSKASGTYILLQFKLGDKRVAKACNCAFTMDGIANALRKGKQVSEALGKFSTETEFLSWYDEHILEKNVVKNDLITFGEAIKLVEDNYWNSYTKKRQPRDRNNPSHQSCWYEVYYCFYKELPLNNSVNITDMMGVINSKVKGSKRFKDCVSAMKKLCEVTDNNKLRDELGKLDITQTKFKENLQSISLEDFFELREEILDIPENDARSNIDTRKSWLFVFSMQVVYGLRVSEVFAIQNIDKPFRTKDGVIIPALKNPNNKDMVAVVGSETILGTTTKTGYRLAVPLIPPTYPDLIEKLEIKSGKLPVFYLNSQNPNSIRAYISQRAYKVLTRWTKNSKFTQTHALRHLANLNGMMAGIPLEKRAMSLGHSPTMNDTVYKKRQTTKTTLDLLTQSTNQAIPLQSAVAIAHKLKCTDDKSIKLLAAIYNVSEVEINNIMLVD</sequence>
<dbReference type="InterPro" id="IPR013762">
    <property type="entry name" value="Integrase-like_cat_sf"/>
</dbReference>
<evidence type="ECO:0008006" key="4">
    <source>
        <dbReference type="Google" id="ProtNLM"/>
    </source>
</evidence>
<dbReference type="GO" id="GO:0015074">
    <property type="term" value="P:DNA integration"/>
    <property type="evidence" value="ECO:0007669"/>
    <property type="project" value="InterPro"/>
</dbReference>
<keyword evidence="1" id="KW-0233">DNA recombination</keyword>
<evidence type="ECO:0000256" key="1">
    <source>
        <dbReference type="ARBA" id="ARBA00023172"/>
    </source>
</evidence>
<name>A0A8J7HUM3_9NOST</name>
<dbReference type="SUPFAM" id="SSF56349">
    <property type="entry name" value="DNA breaking-rejoining enzymes"/>
    <property type="match status" value="1"/>
</dbReference>
<dbReference type="Gene3D" id="1.10.443.10">
    <property type="entry name" value="Intergrase catalytic core"/>
    <property type="match status" value="1"/>
</dbReference>
<evidence type="ECO:0000313" key="2">
    <source>
        <dbReference type="EMBL" id="MBH8563747.1"/>
    </source>
</evidence>
<dbReference type="EMBL" id="JAECZC010000029">
    <property type="protein sequence ID" value="MBH8563747.1"/>
    <property type="molecule type" value="Genomic_DNA"/>
</dbReference>
<dbReference type="InterPro" id="IPR011010">
    <property type="entry name" value="DNA_brk_join_enz"/>
</dbReference>
<protein>
    <recommendedName>
        <fullName evidence="4">Tyr recombinase domain-containing protein</fullName>
    </recommendedName>
</protein>
<evidence type="ECO:0000313" key="3">
    <source>
        <dbReference type="Proteomes" id="UP000632766"/>
    </source>
</evidence>